<proteinExistence type="predicted"/>
<dbReference type="GO" id="GO:0005634">
    <property type="term" value="C:nucleus"/>
    <property type="evidence" value="ECO:0007669"/>
    <property type="project" value="UniProtKB-SubCell"/>
</dbReference>
<dbReference type="Proteomes" id="UP000274822">
    <property type="component" value="Unassembled WGS sequence"/>
</dbReference>
<dbReference type="Pfam" id="PF16987">
    <property type="entry name" value="KIX_2"/>
    <property type="match status" value="1"/>
</dbReference>
<comment type="caution">
    <text evidence="4">The sequence shown here is derived from an EMBL/GenBank/DDBJ whole genome shotgun (WGS) entry which is preliminary data.</text>
</comment>
<feature type="domain" description="Mediator complex subunit 15 KIX" evidence="3">
    <location>
        <begin position="18"/>
        <end position="85"/>
    </location>
</feature>
<sequence>MNNSQHAAAEKNYPNWRQTEITVQERAKLVSQLGQALKRLSPSTQDTQIINVARTFEGQIFIEYLTLYSRKFNQIQQQLVIQANQQNQAGLFVTTADGLARHVVDNNGGQSNRLGVNILQQMQAMTTQQLQLQLQLVG</sequence>
<keyword evidence="5" id="KW-1185">Reference proteome</keyword>
<comment type="subcellular location">
    <subcellularLocation>
        <location evidence="1">Nucleus</location>
    </subcellularLocation>
</comment>
<reference evidence="4 5" key="1">
    <citation type="journal article" date="2018" name="New Phytol.">
        <title>Phylogenomics of Endogonaceae and evolution of mycorrhizas within Mucoromycota.</title>
        <authorList>
            <person name="Chang Y."/>
            <person name="Desiro A."/>
            <person name="Na H."/>
            <person name="Sandor L."/>
            <person name="Lipzen A."/>
            <person name="Clum A."/>
            <person name="Barry K."/>
            <person name="Grigoriev I.V."/>
            <person name="Martin F.M."/>
            <person name="Stajich J.E."/>
            <person name="Smith M.E."/>
            <person name="Bonito G."/>
            <person name="Spatafora J.W."/>
        </authorList>
    </citation>
    <scope>NUCLEOTIDE SEQUENCE [LARGE SCALE GENOMIC DNA]</scope>
    <source>
        <strain evidence="4 5">AD002</strain>
    </source>
</reference>
<evidence type="ECO:0000256" key="2">
    <source>
        <dbReference type="ARBA" id="ARBA00023242"/>
    </source>
</evidence>
<dbReference type="InterPro" id="IPR036546">
    <property type="entry name" value="MED15_KIX"/>
</dbReference>
<evidence type="ECO:0000313" key="5">
    <source>
        <dbReference type="Proteomes" id="UP000274822"/>
    </source>
</evidence>
<evidence type="ECO:0000256" key="1">
    <source>
        <dbReference type="ARBA" id="ARBA00004123"/>
    </source>
</evidence>
<name>A0A433QNQ4_9FUNG</name>
<protein>
    <recommendedName>
        <fullName evidence="3">Mediator complex subunit 15 KIX domain-containing protein</fullName>
    </recommendedName>
</protein>
<dbReference type="AlphaFoldDB" id="A0A433QNQ4"/>
<accession>A0A433QNQ4</accession>
<dbReference type="EMBL" id="RBNJ01002994">
    <property type="protein sequence ID" value="RUS31410.1"/>
    <property type="molecule type" value="Genomic_DNA"/>
</dbReference>
<keyword evidence="2" id="KW-0539">Nucleus</keyword>
<gene>
    <name evidence="4" type="ORF">BC938DRAFT_477879</name>
</gene>
<evidence type="ECO:0000313" key="4">
    <source>
        <dbReference type="EMBL" id="RUS31410.1"/>
    </source>
</evidence>
<organism evidence="4 5">
    <name type="scientific">Jimgerdemannia flammicorona</name>
    <dbReference type="NCBI Taxonomy" id="994334"/>
    <lineage>
        <taxon>Eukaryota</taxon>
        <taxon>Fungi</taxon>
        <taxon>Fungi incertae sedis</taxon>
        <taxon>Mucoromycota</taxon>
        <taxon>Mucoromycotina</taxon>
        <taxon>Endogonomycetes</taxon>
        <taxon>Endogonales</taxon>
        <taxon>Endogonaceae</taxon>
        <taxon>Jimgerdemannia</taxon>
    </lineage>
</organism>
<evidence type="ECO:0000259" key="3">
    <source>
        <dbReference type="Pfam" id="PF16987"/>
    </source>
</evidence>